<dbReference type="NCBIfam" id="TIGR00517">
    <property type="entry name" value="acyl_carrier"/>
    <property type="match status" value="1"/>
</dbReference>
<evidence type="ECO:0000256" key="8">
    <source>
        <dbReference type="NCBIfam" id="TIGR00517"/>
    </source>
</evidence>
<keyword evidence="2 7" id="KW-0444">Lipid biosynthesis</keyword>
<keyword evidence="6 7" id="KW-0275">Fatty acid biosynthesis</keyword>
<comment type="PTM">
    <text evidence="9">4'-phosphopantetheine is transferred from CoA to a specific serine of apo-ACP by acpS.</text>
</comment>
<dbReference type="PROSITE" id="PS00012">
    <property type="entry name" value="PHOSPHOPANTETHEINE"/>
    <property type="match status" value="1"/>
</dbReference>
<dbReference type="HAMAP" id="MF_01217">
    <property type="entry name" value="Acyl_carrier"/>
    <property type="match status" value="1"/>
</dbReference>
<dbReference type="AlphaFoldDB" id="A0A851HCR9"/>
<organism evidence="11 12">
    <name type="scientific">Candidatus Phytoplasma pruni</name>
    <dbReference type="NCBI Taxonomy" id="479893"/>
    <lineage>
        <taxon>Bacteria</taxon>
        <taxon>Bacillati</taxon>
        <taxon>Mycoplasmatota</taxon>
        <taxon>Mollicutes</taxon>
        <taxon>Acholeplasmatales</taxon>
        <taxon>Acholeplasmataceae</taxon>
        <taxon>Candidatus Phytoplasma</taxon>
        <taxon>16SrIII (X-disease group)</taxon>
    </lineage>
</organism>
<evidence type="ECO:0000256" key="5">
    <source>
        <dbReference type="ARBA" id="ARBA00023098"/>
    </source>
</evidence>
<proteinExistence type="inferred from homology"/>
<comment type="subcellular location">
    <subcellularLocation>
        <location evidence="7">Cytoplasm</location>
    </subcellularLocation>
</comment>
<evidence type="ECO:0000256" key="9">
    <source>
        <dbReference type="RuleBase" id="RU003545"/>
    </source>
</evidence>
<dbReference type="InterPro" id="IPR006162">
    <property type="entry name" value="Ppantetheine_attach_site"/>
</dbReference>
<reference evidence="11 12" key="1">
    <citation type="submission" date="2020-06" db="EMBL/GenBank/DDBJ databases">
        <title>Draft genome sequence of Candidatus Phytoplasma pruni (X-disease group, subgroup 16SrIII-B) strain ChTDIII from Argentina.</title>
        <authorList>
            <person name="Fernandez F.D."/>
            <person name="Zuebert C."/>
            <person name="Huettel B."/>
            <person name="Kube M."/>
            <person name="Conci L.R."/>
        </authorList>
    </citation>
    <scope>NUCLEOTIDE SEQUENCE [LARGE SCALE GENOMIC DNA]</scope>
    <source>
        <strain evidence="11 12">ChTDIII</strain>
    </source>
</reference>
<evidence type="ECO:0000313" key="12">
    <source>
        <dbReference type="Proteomes" id="UP000568109"/>
    </source>
</evidence>
<dbReference type="PANTHER" id="PTHR20863">
    <property type="entry name" value="ACYL CARRIER PROTEIN"/>
    <property type="match status" value="1"/>
</dbReference>
<evidence type="ECO:0000256" key="6">
    <source>
        <dbReference type="ARBA" id="ARBA00023160"/>
    </source>
</evidence>
<keyword evidence="3 7" id="KW-0597">Phosphoprotein</keyword>
<dbReference type="Proteomes" id="UP000568109">
    <property type="component" value="Unassembled WGS sequence"/>
</dbReference>
<protein>
    <recommendedName>
        <fullName evidence="7 8">Acyl carrier protein</fullName>
        <shortName evidence="7">ACP</shortName>
    </recommendedName>
</protein>
<feature type="modified residue" description="O-(pantetheine 4'-phosphoryl)serine" evidence="7">
    <location>
        <position position="34"/>
    </location>
</feature>
<evidence type="ECO:0000256" key="1">
    <source>
        <dbReference type="ARBA" id="ARBA00022450"/>
    </source>
</evidence>
<dbReference type="InterPro" id="IPR036736">
    <property type="entry name" value="ACP-like_sf"/>
</dbReference>
<comment type="PTM">
    <text evidence="7">4'-phosphopantetheine is transferred from CoA to a specific serine of apo-ACP by AcpS. This modification is essential for activity because fatty acids are bound in thioester linkage to the sulfhydryl of the prosthetic group.</text>
</comment>
<comment type="similarity">
    <text evidence="7">Belongs to the acyl carrier protein (ACP) family.</text>
</comment>
<dbReference type="UniPathway" id="UPA00094"/>
<dbReference type="Gene3D" id="1.10.1200.10">
    <property type="entry name" value="ACP-like"/>
    <property type="match status" value="1"/>
</dbReference>
<dbReference type="RefSeq" id="WP_017191564.1">
    <property type="nucleotide sequence ID" value="NZ_JABUOH010000047.1"/>
</dbReference>
<evidence type="ECO:0000256" key="3">
    <source>
        <dbReference type="ARBA" id="ARBA00022553"/>
    </source>
</evidence>
<keyword evidence="12" id="KW-1185">Reference proteome</keyword>
<dbReference type="PANTHER" id="PTHR20863:SF76">
    <property type="entry name" value="CARRIER DOMAIN-CONTAINING PROTEIN"/>
    <property type="match status" value="1"/>
</dbReference>
<evidence type="ECO:0000256" key="4">
    <source>
        <dbReference type="ARBA" id="ARBA00022832"/>
    </source>
</evidence>
<dbReference type="EMBL" id="JABUOH010000047">
    <property type="protein sequence ID" value="NWN45865.1"/>
    <property type="molecule type" value="Genomic_DNA"/>
</dbReference>
<dbReference type="SUPFAM" id="SSF47336">
    <property type="entry name" value="ACP-like"/>
    <property type="match status" value="1"/>
</dbReference>
<gene>
    <name evidence="7 11" type="primary">acpP</name>
    <name evidence="11" type="ORF">HR065_02090</name>
</gene>
<dbReference type="GO" id="GO:0000036">
    <property type="term" value="F:acyl carrier activity"/>
    <property type="evidence" value="ECO:0007669"/>
    <property type="project" value="UniProtKB-UniRule"/>
</dbReference>
<feature type="domain" description="Carrier" evidence="10">
    <location>
        <begin position="1"/>
        <end position="74"/>
    </location>
</feature>
<comment type="caution">
    <text evidence="11">The sequence shown here is derived from an EMBL/GenBank/DDBJ whole genome shotgun (WGS) entry which is preliminary data.</text>
</comment>
<keyword evidence="4 7" id="KW-0276">Fatty acid metabolism</keyword>
<comment type="pathway">
    <text evidence="7 9">Lipid metabolism; fatty acid biosynthesis.</text>
</comment>
<dbReference type="InterPro" id="IPR009081">
    <property type="entry name" value="PP-bd_ACP"/>
</dbReference>
<evidence type="ECO:0000256" key="7">
    <source>
        <dbReference type="HAMAP-Rule" id="MF_01217"/>
    </source>
</evidence>
<dbReference type="InterPro" id="IPR003231">
    <property type="entry name" value="ACP"/>
</dbReference>
<accession>A0A851HCR9</accession>
<evidence type="ECO:0000313" key="11">
    <source>
        <dbReference type="EMBL" id="NWN45865.1"/>
    </source>
</evidence>
<sequence length="76" mass="8830">MLTKIQEIISEQLFIPKEKIMLETRLKEDLGIDSIDAVNLVFKLEQIFNIKISDEALQQFKTVQEVCDFVELNSSK</sequence>
<keyword evidence="1 7" id="KW-0596">Phosphopantetheine</keyword>
<dbReference type="PROSITE" id="PS50075">
    <property type="entry name" value="CARRIER"/>
    <property type="match status" value="1"/>
</dbReference>
<evidence type="ECO:0000256" key="2">
    <source>
        <dbReference type="ARBA" id="ARBA00022516"/>
    </source>
</evidence>
<keyword evidence="7" id="KW-0963">Cytoplasm</keyword>
<keyword evidence="5 7" id="KW-0443">Lipid metabolism</keyword>
<comment type="function">
    <text evidence="7 9">Carrier of the growing fatty acid chain in fatty acid biosynthesis.</text>
</comment>
<dbReference type="NCBIfam" id="NF002148">
    <property type="entry name" value="PRK00982.1-2"/>
    <property type="match status" value="1"/>
</dbReference>
<dbReference type="GO" id="GO:0009245">
    <property type="term" value="P:lipid A biosynthetic process"/>
    <property type="evidence" value="ECO:0007669"/>
    <property type="project" value="TreeGrafter"/>
</dbReference>
<dbReference type="GO" id="GO:0005829">
    <property type="term" value="C:cytosol"/>
    <property type="evidence" value="ECO:0007669"/>
    <property type="project" value="TreeGrafter"/>
</dbReference>
<dbReference type="NCBIfam" id="NF002150">
    <property type="entry name" value="PRK00982.1-4"/>
    <property type="match status" value="1"/>
</dbReference>
<evidence type="ECO:0000259" key="10">
    <source>
        <dbReference type="PROSITE" id="PS50075"/>
    </source>
</evidence>
<dbReference type="Pfam" id="PF00550">
    <property type="entry name" value="PP-binding"/>
    <property type="match status" value="1"/>
</dbReference>
<name>A0A851HCR9_9MOLU</name>
<dbReference type="GO" id="GO:0000035">
    <property type="term" value="F:acyl binding"/>
    <property type="evidence" value="ECO:0007669"/>
    <property type="project" value="TreeGrafter"/>
</dbReference>
<dbReference type="GO" id="GO:0016020">
    <property type="term" value="C:membrane"/>
    <property type="evidence" value="ECO:0007669"/>
    <property type="project" value="GOC"/>
</dbReference>